<feature type="compositionally biased region" description="Polar residues" evidence="1">
    <location>
        <begin position="54"/>
        <end position="69"/>
    </location>
</feature>
<feature type="region of interest" description="Disordered" evidence="1">
    <location>
        <begin position="43"/>
        <end position="90"/>
    </location>
</feature>
<feature type="compositionally biased region" description="Basic and acidic residues" evidence="1">
    <location>
        <begin position="43"/>
        <end position="53"/>
    </location>
</feature>
<accession>A0AAV7MLJ7</accession>
<gene>
    <name evidence="2" type="ORF">NDU88_001658</name>
</gene>
<dbReference type="AlphaFoldDB" id="A0AAV7MLJ7"/>
<comment type="caution">
    <text evidence="2">The sequence shown here is derived from an EMBL/GenBank/DDBJ whole genome shotgun (WGS) entry which is preliminary data.</text>
</comment>
<name>A0AAV7MLJ7_PLEWA</name>
<feature type="region of interest" description="Disordered" evidence="1">
    <location>
        <begin position="1"/>
        <end position="20"/>
    </location>
</feature>
<keyword evidence="3" id="KW-1185">Reference proteome</keyword>
<evidence type="ECO:0000313" key="3">
    <source>
        <dbReference type="Proteomes" id="UP001066276"/>
    </source>
</evidence>
<protein>
    <submittedName>
        <fullName evidence="2">Uncharacterized protein</fullName>
    </submittedName>
</protein>
<reference evidence="2" key="1">
    <citation type="journal article" date="2022" name="bioRxiv">
        <title>Sequencing and chromosome-scale assembly of the giantPleurodeles waltlgenome.</title>
        <authorList>
            <person name="Brown T."/>
            <person name="Elewa A."/>
            <person name="Iarovenko S."/>
            <person name="Subramanian E."/>
            <person name="Araus A.J."/>
            <person name="Petzold A."/>
            <person name="Susuki M."/>
            <person name="Suzuki K.-i.T."/>
            <person name="Hayashi T."/>
            <person name="Toyoda A."/>
            <person name="Oliveira C."/>
            <person name="Osipova E."/>
            <person name="Leigh N.D."/>
            <person name="Simon A."/>
            <person name="Yun M.H."/>
        </authorList>
    </citation>
    <scope>NUCLEOTIDE SEQUENCE</scope>
    <source>
        <strain evidence="2">20211129_DDA</strain>
        <tissue evidence="2">Liver</tissue>
    </source>
</reference>
<evidence type="ECO:0000256" key="1">
    <source>
        <dbReference type="SAM" id="MobiDB-lite"/>
    </source>
</evidence>
<proteinExistence type="predicted"/>
<organism evidence="2 3">
    <name type="scientific">Pleurodeles waltl</name>
    <name type="common">Iberian ribbed newt</name>
    <dbReference type="NCBI Taxonomy" id="8319"/>
    <lineage>
        <taxon>Eukaryota</taxon>
        <taxon>Metazoa</taxon>
        <taxon>Chordata</taxon>
        <taxon>Craniata</taxon>
        <taxon>Vertebrata</taxon>
        <taxon>Euteleostomi</taxon>
        <taxon>Amphibia</taxon>
        <taxon>Batrachia</taxon>
        <taxon>Caudata</taxon>
        <taxon>Salamandroidea</taxon>
        <taxon>Salamandridae</taxon>
        <taxon>Pleurodelinae</taxon>
        <taxon>Pleurodeles</taxon>
    </lineage>
</organism>
<dbReference type="Proteomes" id="UP001066276">
    <property type="component" value="Chromosome 9"/>
</dbReference>
<evidence type="ECO:0000313" key="2">
    <source>
        <dbReference type="EMBL" id="KAJ1104246.1"/>
    </source>
</evidence>
<sequence length="90" mass="9965">MRGKADRHPPLPHQGPVSRCAKAEAPHCPWRHLLYSREEYRQAPMAKKERAGKDTQTGEGTATFQASPHPTSPLPPYTAVFRASQAPGHQ</sequence>
<dbReference type="EMBL" id="JANPWB010000013">
    <property type="protein sequence ID" value="KAJ1104246.1"/>
    <property type="molecule type" value="Genomic_DNA"/>
</dbReference>